<dbReference type="InterPro" id="IPR043683">
    <property type="entry name" value="TetX_monooxygenase"/>
</dbReference>
<evidence type="ECO:0000256" key="3">
    <source>
        <dbReference type="ARBA" id="ARBA00023002"/>
    </source>
</evidence>
<evidence type="ECO:0000256" key="1">
    <source>
        <dbReference type="ARBA" id="ARBA00022630"/>
    </source>
</evidence>
<keyword evidence="5" id="KW-0521">NADP</keyword>
<keyword evidence="2 5" id="KW-0274">FAD</keyword>
<dbReference type="Pfam" id="PF01494">
    <property type="entry name" value="FAD_binding_3"/>
    <property type="match status" value="2"/>
</dbReference>
<sequence>MKRPRVGIVGGGPGGLTLARILHVHGIEAVVFEREAMVTARPQGGSLDMHAESGQYAIECCGLTEKFKRIARYEDQETRVYDKHGSLRFLEDDVAGRERPEVNRGHLRQMLLDSLPAEMVQWKRELSSVELGRDGASTLMFKDGSSESFDLVVGADGAWSKVRALLSDAKPIYSGVTFVELGIDDADQRYPERAKLVGRGLMFALGDSKAIIGHRDANAHIGIYVALRAEEGWIFEDGPGVSSMRASLVGQFSGWSEELLELIRGCDDRMTPRKLYALPVGHRWEHREGVTLLGDAAHLMSPFGGDGANLAMWDAADLALAIVKNDDWKSAVREYEVAMWERAEPAAAGASGALDEVFSEEGLEHMVGHMEERLGGSAAVR</sequence>
<comment type="cofactor">
    <cofactor evidence="5">
        <name>FAD</name>
        <dbReference type="ChEBI" id="CHEBI:57692"/>
    </cofactor>
</comment>
<keyword evidence="4 5" id="KW-0503">Monooxygenase</keyword>
<keyword evidence="5" id="KW-0547">Nucleotide-binding</keyword>
<feature type="binding site" evidence="5">
    <location>
        <position position="104"/>
    </location>
    <ligand>
        <name>FAD</name>
        <dbReference type="ChEBI" id="CHEBI:57692"/>
    </ligand>
</feature>
<keyword evidence="5" id="KW-0963">Cytoplasm</keyword>
<dbReference type="Proteomes" id="UP000540989">
    <property type="component" value="Unassembled WGS sequence"/>
</dbReference>
<keyword evidence="8" id="KW-1185">Reference proteome</keyword>
<dbReference type="HAMAP" id="MF_00845">
    <property type="entry name" value="TetX_monooxygenase"/>
    <property type="match status" value="1"/>
</dbReference>
<dbReference type="InterPro" id="IPR036188">
    <property type="entry name" value="FAD/NAD-bd_sf"/>
</dbReference>
<comment type="domain">
    <text evidence="5">Consists of an N-terminal FAD-binding domain with a Rossman fold and a C-terminal substrate-binding domain.</text>
</comment>
<dbReference type="SUPFAM" id="SSF51905">
    <property type="entry name" value="FAD/NAD(P)-binding domain"/>
    <property type="match status" value="1"/>
</dbReference>
<dbReference type="EMBL" id="JACHIP010000004">
    <property type="protein sequence ID" value="MBB5058537.1"/>
    <property type="molecule type" value="Genomic_DNA"/>
</dbReference>
<keyword evidence="3 5" id="KW-0560">Oxidoreductase</keyword>
<dbReference type="InterPro" id="IPR002938">
    <property type="entry name" value="FAD-bd"/>
</dbReference>
<keyword evidence="1 5" id="KW-0285">Flavoprotein</keyword>
<comment type="catalytic activity">
    <reaction evidence="5">
        <text>a tetracycline + NADPH + O2 + H(+) = an 11a-hydroxytetracycline + NADP(+) + H2O</text>
        <dbReference type="Rhea" id="RHEA:61444"/>
        <dbReference type="ChEBI" id="CHEBI:15377"/>
        <dbReference type="ChEBI" id="CHEBI:15378"/>
        <dbReference type="ChEBI" id="CHEBI:15379"/>
        <dbReference type="ChEBI" id="CHEBI:57783"/>
        <dbReference type="ChEBI" id="CHEBI:58349"/>
        <dbReference type="ChEBI" id="CHEBI:144644"/>
        <dbReference type="ChEBI" id="CHEBI:144645"/>
    </reaction>
</comment>
<feature type="binding site" evidence="5">
    <location>
        <position position="48"/>
    </location>
    <ligand>
        <name>FAD</name>
        <dbReference type="ChEBI" id="CHEBI:57692"/>
    </ligand>
</feature>
<name>A0A7W7ZEX5_9BACT</name>
<dbReference type="GO" id="GO:0004497">
    <property type="term" value="F:monooxygenase activity"/>
    <property type="evidence" value="ECO:0007669"/>
    <property type="project" value="UniProtKB-UniRule"/>
</dbReference>
<feature type="binding site" evidence="5">
    <location>
        <position position="41"/>
    </location>
    <ligand>
        <name>NADPH</name>
        <dbReference type="ChEBI" id="CHEBI:57783"/>
    </ligand>
</feature>
<proteinExistence type="inferred from homology"/>
<evidence type="ECO:0000256" key="2">
    <source>
        <dbReference type="ARBA" id="ARBA00022827"/>
    </source>
</evidence>
<evidence type="ECO:0000313" key="8">
    <source>
        <dbReference type="Proteomes" id="UP000540989"/>
    </source>
</evidence>
<comment type="subunit">
    <text evidence="5">Monomer.</text>
</comment>
<feature type="binding site" evidence="5">
    <location>
        <position position="295"/>
    </location>
    <ligand>
        <name>FAD</name>
        <dbReference type="ChEBI" id="CHEBI:57692"/>
    </ligand>
</feature>
<feature type="domain" description="FAD-binding" evidence="6">
    <location>
        <begin position="287"/>
        <end position="322"/>
    </location>
</feature>
<reference evidence="7 8" key="1">
    <citation type="submission" date="2020-08" db="EMBL/GenBank/DDBJ databases">
        <title>Genomic Encyclopedia of Type Strains, Phase IV (KMG-V): Genome sequencing to study the core and pangenomes of soil and plant-associated prokaryotes.</title>
        <authorList>
            <person name="Whitman W."/>
        </authorList>
    </citation>
    <scope>NUCLEOTIDE SEQUENCE [LARGE SCALE GENOMIC DNA]</scope>
    <source>
        <strain evidence="7 8">M8UP14</strain>
    </source>
</reference>
<dbReference type="EC" id="1.14.13.-" evidence="5"/>
<protein>
    <recommendedName>
        <fullName evidence="5">Flavin-dependent monooxygenase</fullName>
    </recommendedName>
    <alternativeName>
        <fullName evidence="5">TetX monooxygenase</fullName>
        <shortName evidence="5">TetX</shortName>
        <ecNumber evidence="5">1.14.13.-</ecNumber>
    </alternativeName>
</protein>
<dbReference type="PANTHER" id="PTHR46972:SF1">
    <property type="entry name" value="FAD DEPENDENT OXIDOREDUCTASE DOMAIN-CONTAINING PROTEIN"/>
    <property type="match status" value="1"/>
</dbReference>
<dbReference type="PANTHER" id="PTHR46972">
    <property type="entry name" value="MONOOXYGENASE ASQM-RELATED"/>
    <property type="match status" value="1"/>
</dbReference>
<organism evidence="7 8">
    <name type="scientific">Granulicella aggregans</name>
    <dbReference type="NCBI Taxonomy" id="474949"/>
    <lineage>
        <taxon>Bacteria</taxon>
        <taxon>Pseudomonadati</taxon>
        <taxon>Acidobacteriota</taxon>
        <taxon>Terriglobia</taxon>
        <taxon>Terriglobales</taxon>
        <taxon>Acidobacteriaceae</taxon>
        <taxon>Granulicella</taxon>
    </lineage>
</organism>
<comment type="similarity">
    <text evidence="5">Belongs to the aromatic-ring hydroxylase family. TetX subfamily.</text>
</comment>
<comment type="subcellular location">
    <subcellularLocation>
        <location evidence="5">Cytoplasm</location>
    </subcellularLocation>
</comment>
<evidence type="ECO:0000256" key="5">
    <source>
        <dbReference type="HAMAP-Rule" id="MF_00845"/>
    </source>
</evidence>
<dbReference type="GO" id="GO:0046677">
    <property type="term" value="P:response to antibiotic"/>
    <property type="evidence" value="ECO:0007669"/>
    <property type="project" value="InterPro"/>
</dbReference>
<dbReference type="GO" id="GO:0071949">
    <property type="term" value="F:FAD binding"/>
    <property type="evidence" value="ECO:0007669"/>
    <property type="project" value="InterPro"/>
</dbReference>
<evidence type="ECO:0000313" key="7">
    <source>
        <dbReference type="EMBL" id="MBB5058537.1"/>
    </source>
</evidence>
<dbReference type="Gene3D" id="3.50.50.60">
    <property type="entry name" value="FAD/NAD(P)-binding domain"/>
    <property type="match status" value="1"/>
</dbReference>
<accession>A0A7W7ZEX5</accession>
<feature type="domain" description="FAD-binding" evidence="6">
    <location>
        <begin position="5"/>
        <end position="167"/>
    </location>
</feature>
<evidence type="ECO:0000256" key="4">
    <source>
        <dbReference type="ARBA" id="ARBA00023033"/>
    </source>
</evidence>
<dbReference type="GO" id="GO:0005737">
    <property type="term" value="C:cytoplasm"/>
    <property type="evidence" value="ECO:0007669"/>
    <property type="project" value="UniProtKB-SubCell"/>
</dbReference>
<evidence type="ECO:0000259" key="6">
    <source>
        <dbReference type="Pfam" id="PF01494"/>
    </source>
</evidence>
<dbReference type="RefSeq" id="WP_221312791.1">
    <property type="nucleotide sequence ID" value="NZ_JACHIP010000004.1"/>
</dbReference>
<comment type="caution">
    <text evidence="7">The sequence shown here is derived from an EMBL/GenBank/DDBJ whole genome shotgun (WGS) entry which is preliminary data.</text>
</comment>
<comment type="function">
    <text evidence="5">An FAD-requiring monooxygenase active on some tetracycline antibiotic derivatives, which leads to their inactivation. Hydroxylates carbon 11a of tetracycline and some analogs.</text>
</comment>
<dbReference type="AlphaFoldDB" id="A0A7W7ZEX5"/>
<gene>
    <name evidence="7" type="ORF">HDF16_003251</name>
</gene>
<dbReference type="PRINTS" id="PR00420">
    <property type="entry name" value="RNGMNOXGNASE"/>
</dbReference>